<organism evidence="4 5">
    <name type="scientific">Caerostris darwini</name>
    <dbReference type="NCBI Taxonomy" id="1538125"/>
    <lineage>
        <taxon>Eukaryota</taxon>
        <taxon>Metazoa</taxon>
        <taxon>Ecdysozoa</taxon>
        <taxon>Arthropoda</taxon>
        <taxon>Chelicerata</taxon>
        <taxon>Arachnida</taxon>
        <taxon>Araneae</taxon>
        <taxon>Araneomorphae</taxon>
        <taxon>Entelegynae</taxon>
        <taxon>Araneoidea</taxon>
        <taxon>Araneidae</taxon>
        <taxon>Caerostris</taxon>
    </lineage>
</organism>
<evidence type="ECO:0000313" key="4">
    <source>
        <dbReference type="EMBL" id="GIY22151.1"/>
    </source>
</evidence>
<dbReference type="GO" id="GO:0000062">
    <property type="term" value="F:fatty-acyl-CoA binding"/>
    <property type="evidence" value="ECO:0007669"/>
    <property type="project" value="InterPro"/>
</dbReference>
<dbReference type="InterPro" id="IPR000582">
    <property type="entry name" value="Acyl-CoA-binding_protein"/>
</dbReference>
<dbReference type="Proteomes" id="UP001054837">
    <property type="component" value="Unassembled WGS sequence"/>
</dbReference>
<dbReference type="EMBL" id="BPLQ01006408">
    <property type="protein sequence ID" value="GIY22151.1"/>
    <property type="molecule type" value="Genomic_DNA"/>
</dbReference>
<keyword evidence="5" id="KW-1185">Reference proteome</keyword>
<dbReference type="PANTHER" id="PTHR23310:SF62">
    <property type="entry name" value="ACYL-COA BINDING PROTEIN 1, ISOFORM A"/>
    <property type="match status" value="1"/>
</dbReference>
<reference evidence="4 5" key="1">
    <citation type="submission" date="2021-06" db="EMBL/GenBank/DDBJ databases">
        <title>Caerostris darwini draft genome.</title>
        <authorList>
            <person name="Kono N."/>
            <person name="Arakawa K."/>
        </authorList>
    </citation>
    <scope>NUCLEOTIDE SEQUENCE [LARGE SCALE GENOMIC DNA]</scope>
</reference>
<comment type="caution">
    <text evidence="4">The sequence shown here is derived from an EMBL/GenBank/DDBJ whole genome shotgun (WGS) entry which is preliminary data.</text>
</comment>
<evidence type="ECO:0000313" key="5">
    <source>
        <dbReference type="Proteomes" id="UP001054837"/>
    </source>
</evidence>
<dbReference type="PRINTS" id="PR00689">
    <property type="entry name" value="ACOABINDINGP"/>
</dbReference>
<dbReference type="PANTHER" id="PTHR23310">
    <property type="entry name" value="ACYL-COA-BINDING PROTEIN, ACBP"/>
    <property type="match status" value="1"/>
</dbReference>
<accession>A0AAV4RP84</accession>
<dbReference type="InterPro" id="IPR022408">
    <property type="entry name" value="Acyl-CoA-binding_prot_CS"/>
</dbReference>
<dbReference type="InterPro" id="IPR014352">
    <property type="entry name" value="FERM/acyl-CoA-bd_prot_sf"/>
</dbReference>
<dbReference type="PROSITE" id="PS51228">
    <property type="entry name" value="ACB_2"/>
    <property type="match status" value="1"/>
</dbReference>
<protein>
    <submittedName>
        <fullName evidence="4">Acyl-CoA-binding protein</fullName>
    </submittedName>
</protein>
<evidence type="ECO:0000259" key="3">
    <source>
        <dbReference type="PROSITE" id="PS51228"/>
    </source>
</evidence>
<dbReference type="AlphaFoldDB" id="A0AAV4RP84"/>
<feature type="domain" description="ACB" evidence="3">
    <location>
        <begin position="59"/>
        <end position="142"/>
    </location>
</feature>
<dbReference type="GO" id="GO:0006631">
    <property type="term" value="P:fatty acid metabolic process"/>
    <property type="evidence" value="ECO:0007669"/>
    <property type="project" value="TreeGrafter"/>
</dbReference>
<dbReference type="Pfam" id="PF00887">
    <property type="entry name" value="ACBP"/>
    <property type="match status" value="1"/>
</dbReference>
<name>A0AAV4RP84_9ARAC</name>
<evidence type="ECO:0000256" key="1">
    <source>
        <dbReference type="ARBA" id="ARBA00005567"/>
    </source>
</evidence>
<dbReference type="SUPFAM" id="SSF47027">
    <property type="entry name" value="Acyl-CoA binding protein"/>
    <property type="match status" value="1"/>
</dbReference>
<sequence length="142" mass="15781">MKVIGAQLARRRFLTIEVQKIDSRHSRAAVFDYNSKKTVSNFFFALFGNEESYCSIMSLDEKFTAAAASVKDMKSRPSDAELLELYALYKQATSGDCSIDQPGVLDLKGKAKWEAWNGKKGMAQDAAKEAYVSCANALITKY</sequence>
<dbReference type="PROSITE" id="PS00880">
    <property type="entry name" value="ACB_1"/>
    <property type="match status" value="1"/>
</dbReference>
<dbReference type="Gene3D" id="1.20.80.10">
    <property type="match status" value="1"/>
</dbReference>
<evidence type="ECO:0000256" key="2">
    <source>
        <dbReference type="ARBA" id="ARBA00023121"/>
    </source>
</evidence>
<gene>
    <name evidence="4" type="ORF">CDAR_594061</name>
</gene>
<keyword evidence="2" id="KW-0446">Lipid-binding</keyword>
<dbReference type="InterPro" id="IPR035984">
    <property type="entry name" value="Acyl-CoA-binding_sf"/>
</dbReference>
<comment type="similarity">
    <text evidence="1">Belongs to the ACBP family.</text>
</comment>
<proteinExistence type="inferred from homology"/>